<gene>
    <name evidence="1" type="ORF">PanWU01x14_212980</name>
</gene>
<comment type="caution">
    <text evidence="1">The sequence shown here is derived from an EMBL/GenBank/DDBJ whole genome shotgun (WGS) entry which is preliminary data.</text>
</comment>
<reference evidence="2" key="1">
    <citation type="submission" date="2016-06" db="EMBL/GenBank/DDBJ databases">
        <title>Parallel loss of symbiosis genes in relatives of nitrogen-fixing non-legume Parasponia.</title>
        <authorList>
            <person name="Van Velzen R."/>
            <person name="Holmer R."/>
            <person name="Bu F."/>
            <person name="Rutten L."/>
            <person name="Van Zeijl A."/>
            <person name="Liu W."/>
            <person name="Santuari L."/>
            <person name="Cao Q."/>
            <person name="Sharma T."/>
            <person name="Shen D."/>
            <person name="Roswanjaya Y."/>
            <person name="Wardhani T."/>
            <person name="Kalhor M.S."/>
            <person name="Jansen J."/>
            <person name="Van den Hoogen J."/>
            <person name="Gungor B."/>
            <person name="Hartog M."/>
            <person name="Hontelez J."/>
            <person name="Verver J."/>
            <person name="Yang W.-C."/>
            <person name="Schijlen E."/>
            <person name="Repin R."/>
            <person name="Schilthuizen M."/>
            <person name="Schranz E."/>
            <person name="Heidstra R."/>
            <person name="Miyata K."/>
            <person name="Fedorova E."/>
            <person name="Kohlen W."/>
            <person name="Bisseling T."/>
            <person name="Smit S."/>
            <person name="Geurts R."/>
        </authorList>
    </citation>
    <scope>NUCLEOTIDE SEQUENCE [LARGE SCALE GENOMIC DNA]</scope>
    <source>
        <strain evidence="2">cv. WU1-14</strain>
    </source>
</reference>
<dbReference type="OrthoDB" id="1000610at2759"/>
<dbReference type="EMBL" id="JXTB01000227">
    <property type="protein sequence ID" value="PON51885.1"/>
    <property type="molecule type" value="Genomic_DNA"/>
</dbReference>
<keyword evidence="2" id="KW-1185">Reference proteome</keyword>
<feature type="non-terminal residue" evidence="1">
    <location>
        <position position="1"/>
    </location>
</feature>
<protein>
    <submittedName>
        <fullName evidence="1">Uncharacterized protein</fullName>
    </submittedName>
</protein>
<dbReference type="Proteomes" id="UP000237105">
    <property type="component" value="Unassembled WGS sequence"/>
</dbReference>
<sequence>LSMTIVFSKAHSENCVAIRNILSTYEKASSKRINFTKSVITFSPNVCDSVRRATFETLGLQNGNSHDSYLGLPTVVGRNKKKYSCLSRRECGKRSKDGVEGYFQQEVEKF</sequence>
<evidence type="ECO:0000313" key="1">
    <source>
        <dbReference type="EMBL" id="PON51885.1"/>
    </source>
</evidence>
<accession>A0A2P5BSZ4</accession>
<name>A0A2P5BSZ4_PARAD</name>
<dbReference type="AlphaFoldDB" id="A0A2P5BSZ4"/>
<evidence type="ECO:0000313" key="2">
    <source>
        <dbReference type="Proteomes" id="UP000237105"/>
    </source>
</evidence>
<proteinExistence type="predicted"/>
<organism evidence="1 2">
    <name type="scientific">Parasponia andersonii</name>
    <name type="common">Sponia andersonii</name>
    <dbReference type="NCBI Taxonomy" id="3476"/>
    <lineage>
        <taxon>Eukaryota</taxon>
        <taxon>Viridiplantae</taxon>
        <taxon>Streptophyta</taxon>
        <taxon>Embryophyta</taxon>
        <taxon>Tracheophyta</taxon>
        <taxon>Spermatophyta</taxon>
        <taxon>Magnoliopsida</taxon>
        <taxon>eudicotyledons</taxon>
        <taxon>Gunneridae</taxon>
        <taxon>Pentapetalae</taxon>
        <taxon>rosids</taxon>
        <taxon>fabids</taxon>
        <taxon>Rosales</taxon>
        <taxon>Cannabaceae</taxon>
        <taxon>Parasponia</taxon>
    </lineage>
</organism>